<evidence type="ECO:0000313" key="5">
    <source>
        <dbReference type="Proteomes" id="UP000487268"/>
    </source>
</evidence>
<dbReference type="Pfam" id="PF04389">
    <property type="entry name" value="Peptidase_M28"/>
    <property type="match status" value="1"/>
</dbReference>
<dbReference type="SUPFAM" id="SSF53187">
    <property type="entry name" value="Zn-dependent exopeptidases"/>
    <property type="match status" value="1"/>
</dbReference>
<feature type="domain" description="PA" evidence="2">
    <location>
        <begin position="145"/>
        <end position="223"/>
    </location>
</feature>
<accession>A0A7K0C3U3</accession>
<dbReference type="AlphaFoldDB" id="A0A7K0C3U3"/>
<dbReference type="GO" id="GO:0008235">
    <property type="term" value="F:metalloexopeptidase activity"/>
    <property type="evidence" value="ECO:0007669"/>
    <property type="project" value="InterPro"/>
</dbReference>
<dbReference type="GO" id="GO:0004177">
    <property type="term" value="F:aminopeptidase activity"/>
    <property type="evidence" value="ECO:0007669"/>
    <property type="project" value="UniProtKB-KW"/>
</dbReference>
<organism evidence="4 5">
    <name type="scientific">Actinomadura macrotermitis</name>
    <dbReference type="NCBI Taxonomy" id="2585200"/>
    <lineage>
        <taxon>Bacteria</taxon>
        <taxon>Bacillati</taxon>
        <taxon>Actinomycetota</taxon>
        <taxon>Actinomycetes</taxon>
        <taxon>Streptosporangiales</taxon>
        <taxon>Thermomonosporaceae</taxon>
        <taxon>Actinomadura</taxon>
    </lineage>
</organism>
<dbReference type="InterPro" id="IPR045175">
    <property type="entry name" value="M28_fam"/>
</dbReference>
<proteinExistence type="predicted"/>
<feature type="chain" id="PRO_5029721405" evidence="1">
    <location>
        <begin position="26"/>
        <end position="500"/>
    </location>
</feature>
<keyword evidence="1" id="KW-0732">Signal</keyword>
<keyword evidence="4" id="KW-0645">Protease</keyword>
<gene>
    <name evidence="4" type="primary">lap_2</name>
    <name evidence="4" type="ORF">ACRB68_62110</name>
</gene>
<name>A0A7K0C3U3_9ACTN</name>
<reference evidence="4 5" key="1">
    <citation type="submission" date="2019-10" db="EMBL/GenBank/DDBJ databases">
        <title>Actinomadura rubteroloni sp. nov. and Actinomadura macrotermitis sp. nov., isolated from the gut of fungus growing-termite Macrotermes natalensis.</title>
        <authorList>
            <person name="Benndorf R."/>
            <person name="Martin K."/>
            <person name="Kuefner M."/>
            <person name="De Beer W."/>
            <person name="Kaster A.-K."/>
            <person name="Vollmers J."/>
            <person name="Poulsen M."/>
            <person name="Beemelmanns C."/>
        </authorList>
    </citation>
    <scope>NUCLEOTIDE SEQUENCE [LARGE SCALE GENOMIC DNA]</scope>
    <source>
        <strain evidence="4 5">RB68</strain>
    </source>
</reference>
<dbReference type="Gene3D" id="3.40.630.10">
    <property type="entry name" value="Zn peptidases"/>
    <property type="match status" value="1"/>
</dbReference>
<keyword evidence="5" id="KW-1185">Reference proteome</keyword>
<dbReference type="InterPro" id="IPR003137">
    <property type="entry name" value="PA_domain"/>
</dbReference>
<dbReference type="RefSeq" id="WP_328594992.1">
    <property type="nucleotide sequence ID" value="NZ_WEGH01000004.1"/>
</dbReference>
<comment type="caution">
    <text evidence="4">The sequence shown here is derived from an EMBL/GenBank/DDBJ whole genome shotgun (WGS) entry which is preliminary data.</text>
</comment>
<feature type="domain" description="Peptidase M28" evidence="3">
    <location>
        <begin position="252"/>
        <end position="465"/>
    </location>
</feature>
<evidence type="ECO:0000313" key="4">
    <source>
        <dbReference type="EMBL" id="MQY08105.1"/>
    </source>
</evidence>
<dbReference type="EC" id="3.4.11.1" evidence="4"/>
<dbReference type="InterPro" id="IPR007484">
    <property type="entry name" value="Peptidase_M28"/>
</dbReference>
<dbReference type="SUPFAM" id="SSF52025">
    <property type="entry name" value="PA domain"/>
    <property type="match status" value="1"/>
</dbReference>
<dbReference type="PANTHER" id="PTHR12147:SF26">
    <property type="entry name" value="PEPTIDASE M28 DOMAIN-CONTAINING PROTEIN"/>
    <property type="match status" value="1"/>
</dbReference>
<dbReference type="GO" id="GO:0006508">
    <property type="term" value="P:proteolysis"/>
    <property type="evidence" value="ECO:0007669"/>
    <property type="project" value="InterPro"/>
</dbReference>
<protein>
    <submittedName>
        <fullName evidence="4">Aminopeptidase</fullName>
        <ecNumber evidence="4">3.4.11.1</ecNumber>
    </submittedName>
</protein>
<keyword evidence="4" id="KW-0031">Aminopeptidase</keyword>
<dbReference type="Proteomes" id="UP000487268">
    <property type="component" value="Unassembled WGS sequence"/>
</dbReference>
<dbReference type="InterPro" id="IPR046450">
    <property type="entry name" value="PA_dom_sf"/>
</dbReference>
<evidence type="ECO:0000259" key="2">
    <source>
        <dbReference type="Pfam" id="PF02225"/>
    </source>
</evidence>
<dbReference type="EMBL" id="WEGH01000004">
    <property type="protein sequence ID" value="MQY08105.1"/>
    <property type="molecule type" value="Genomic_DNA"/>
</dbReference>
<feature type="signal peptide" evidence="1">
    <location>
        <begin position="1"/>
        <end position="25"/>
    </location>
</feature>
<dbReference type="Gene3D" id="3.50.30.30">
    <property type="match status" value="1"/>
</dbReference>
<evidence type="ECO:0000256" key="1">
    <source>
        <dbReference type="SAM" id="SignalP"/>
    </source>
</evidence>
<keyword evidence="4" id="KW-0378">Hydrolase</keyword>
<sequence length="500" mass="52662">MRKFAIATAAAMTASLALVPSSAEAATKPDLAKLVTVKDIKRHLLNLQQIADYNGGNRKSGLAGYDVSVKYVVSELKKAGLKPKVQNFPFWVFKQNGPGAFDQVAPAPATYKPGTEFGPYEYSGTGDVTAKVFPVDLEGEQGPTGNSGCEADDFKGMQKGDIALIRRGSCAFVDKANNAVAAGASAVIIYQRIGPDVPVDEPAVYGLDKPAPVPVIGTTYKIGSGLVAAAKAGTLKLHIKTDVTNTPKQIANVIAESRYGRSDNVIVVGAHLDSVEAGPGINDNGSGSSTILALAQKIDKLGKKGLKNKVRFAWWGAEESGLVGADYYVKHLSAAEKAKIALNLNFDMTASPNGVRGVYNGSDPTAPAGSAAIQKMFNDYYAKRKLPTTPSEFNGRSDYGPFLEAGIPAGGIDTGAEGIKTAEEAKIFGGTAGKPYDACYHAKCDRITNINWHLLDTNADGVAAITQRLALSTLPVNGEARAKALAKRPSFNWKGGRLVR</sequence>
<dbReference type="Pfam" id="PF02225">
    <property type="entry name" value="PA"/>
    <property type="match status" value="1"/>
</dbReference>
<evidence type="ECO:0000259" key="3">
    <source>
        <dbReference type="Pfam" id="PF04389"/>
    </source>
</evidence>
<dbReference type="PANTHER" id="PTHR12147">
    <property type="entry name" value="METALLOPEPTIDASE M28 FAMILY MEMBER"/>
    <property type="match status" value="1"/>
</dbReference>